<dbReference type="Proteomes" id="UP001152797">
    <property type="component" value="Unassembled WGS sequence"/>
</dbReference>
<organism evidence="3">
    <name type="scientific">Cladocopium goreaui</name>
    <dbReference type="NCBI Taxonomy" id="2562237"/>
    <lineage>
        <taxon>Eukaryota</taxon>
        <taxon>Sar</taxon>
        <taxon>Alveolata</taxon>
        <taxon>Dinophyceae</taxon>
        <taxon>Suessiales</taxon>
        <taxon>Symbiodiniaceae</taxon>
        <taxon>Cladocopium</taxon>
    </lineage>
</organism>
<gene>
    <name evidence="3" type="ORF">C1SCF055_LOCUS43228</name>
</gene>
<dbReference type="SUPFAM" id="SSF56349">
    <property type="entry name" value="DNA breaking-rejoining enzymes"/>
    <property type="match status" value="1"/>
</dbReference>
<feature type="compositionally biased region" description="Acidic residues" evidence="2">
    <location>
        <begin position="1108"/>
        <end position="1119"/>
    </location>
</feature>
<feature type="region of interest" description="Disordered" evidence="2">
    <location>
        <begin position="1099"/>
        <end position="1127"/>
    </location>
</feature>
<dbReference type="GO" id="GO:0015074">
    <property type="term" value="P:DNA integration"/>
    <property type="evidence" value="ECO:0007669"/>
    <property type="project" value="InterPro"/>
</dbReference>
<accession>A0A9P1GPT3</accession>
<dbReference type="GO" id="GO:0006310">
    <property type="term" value="P:DNA recombination"/>
    <property type="evidence" value="ECO:0007669"/>
    <property type="project" value="UniProtKB-KW"/>
</dbReference>
<evidence type="ECO:0000256" key="1">
    <source>
        <dbReference type="ARBA" id="ARBA00023172"/>
    </source>
</evidence>
<dbReference type="EMBL" id="CAMXCT030006707">
    <property type="protein sequence ID" value="CAL4805992.1"/>
    <property type="molecule type" value="Genomic_DNA"/>
</dbReference>
<dbReference type="SUPFAM" id="SSF56672">
    <property type="entry name" value="DNA/RNA polymerases"/>
    <property type="match status" value="1"/>
</dbReference>
<dbReference type="InterPro" id="IPR013762">
    <property type="entry name" value="Integrase-like_cat_sf"/>
</dbReference>
<dbReference type="InterPro" id="IPR011010">
    <property type="entry name" value="DNA_brk_join_enz"/>
</dbReference>
<dbReference type="Gene3D" id="1.10.443.10">
    <property type="entry name" value="Intergrase catalytic core"/>
    <property type="match status" value="1"/>
</dbReference>
<evidence type="ECO:0000313" key="3">
    <source>
        <dbReference type="EMBL" id="CAI4018680.1"/>
    </source>
</evidence>
<feature type="region of interest" description="Disordered" evidence="2">
    <location>
        <begin position="1406"/>
        <end position="1448"/>
    </location>
</feature>
<evidence type="ECO:0000313" key="4">
    <source>
        <dbReference type="EMBL" id="CAL4805992.1"/>
    </source>
</evidence>
<dbReference type="InterPro" id="IPR043502">
    <property type="entry name" value="DNA/RNA_pol_sf"/>
</dbReference>
<keyword evidence="1" id="KW-0233">DNA recombination</keyword>
<feature type="compositionally biased region" description="Polar residues" evidence="2">
    <location>
        <begin position="1406"/>
        <end position="1417"/>
    </location>
</feature>
<dbReference type="EMBL" id="CAMXCT010006707">
    <property type="protein sequence ID" value="CAI4018680.1"/>
    <property type="molecule type" value="Genomic_DNA"/>
</dbReference>
<keyword evidence="5" id="KW-1185">Reference proteome</keyword>
<comment type="caution">
    <text evidence="3">The sequence shown here is derived from an EMBL/GenBank/DDBJ whole genome shotgun (WGS) entry which is preliminary data.</text>
</comment>
<dbReference type="EMBL" id="CAMXCT020006707">
    <property type="protein sequence ID" value="CAL1172055.1"/>
    <property type="molecule type" value="Genomic_DNA"/>
</dbReference>
<protein>
    <submittedName>
        <fullName evidence="3">Uncharacterized protein</fullName>
    </submittedName>
</protein>
<evidence type="ECO:0000256" key="2">
    <source>
        <dbReference type="SAM" id="MobiDB-lite"/>
    </source>
</evidence>
<reference evidence="3" key="1">
    <citation type="submission" date="2022-10" db="EMBL/GenBank/DDBJ databases">
        <authorList>
            <person name="Chen Y."/>
            <person name="Dougan E. K."/>
            <person name="Chan C."/>
            <person name="Rhodes N."/>
            <person name="Thang M."/>
        </authorList>
    </citation>
    <scope>NUCLEOTIDE SEQUENCE</scope>
</reference>
<proteinExistence type="predicted"/>
<evidence type="ECO:0000313" key="5">
    <source>
        <dbReference type="Proteomes" id="UP001152797"/>
    </source>
</evidence>
<sequence>MDDVIHVDEDGLHGVSASLEPTCVAPGPSKTWELPCESAPSGFELDSQPFQVVSEFDFNFPLPSEHSGELENTIPVSMCPSPSTPRQVVEPVHVSDSNSLHSVVSDSQWQLGVVANHSQFAQHPMSLLLPWETGIYAEIFGTGSTLQLPSSHLPEPDSELMNKVITASEALVDEPVLPTDACFHKAVRNIQDLDYFQSKNRQLELACGQWLELLSCSWFASGVGEMLARDMQKDSSGKLANETLQASFGTKSPQTLLKRAASLRRYFKWHACERSDAGEIHLSPLPLSEPDVWEFFNWLKACRLSSGRGFTSQAAFLETVRFAKFCLDLRETDCILQSRRLLGFAAIQRLQKGPTKQAPPLELAHLQRLHEILETATCDTDRLGAAVMLICVYGRARWSDLRYIHHVTIEEGRKGFLTLYTTEHKTSAVGARREQYLPLVIPWMGVTHNEWVRTFLDVHAQVGLDINRVPLGPLMPAPKQGGGFGARPLSTPEAAEWLRLLLKGTAEHETFRAHSLKTTLLVWSAKAGLDKEVRAVLGHHASALQGSEVVYSRHLQTRALRKLNMLLHRVRIGLGLEEDPMVPNPYATPAMRTPAPATVMAPMPATPFPPLPPPDLTAGPVAAAIDAMHVAEDLESVKEELMDEAQIAAEAERMGLQLQSQMLMRLLNMYFNCVSFTEKQGHQNALGERRIAKCRIHVAEDELRTKALNQFKVLISLDLDATQLGQSITNVLGTIDPSVNPLQVLQDAMSNKATGALLKRASSMWRFACWLEAGQMGTCFNQTEQVLYDYMNYLRDTGSAATSASHFVESLRFCNQMFKLQKMDTASVLSPRVTGASHSMFLKKRKLTQAPALPVKAVQTFEQICIYSADMHKRVIAGALLFCIFACVRWFDAMRIEKLSADTHGNIVILEAATALHKTSMSKESKTRLLPYTAIGTFLDEQSWGLAFIDARGASGLNDQSVFLPSWNEVGSNWSNHPMSSGECTCWIREFLEDTFKGGSAEYSSHGCKATLLTWAGMTTLFSREERTLLGHHIEPQTRSNVTYSRDSQILLQYKVSKLIQMIDTGRLQPDVSRAQRLSTMLQDDANAQADLIEQQDDQPVELARSDDSDDHYADEDAASEIGIGSDDITRMEDGGIASFSQFAFCCSYQPGGSSEEALFDHLESVLGTKPTGASAANFRRLFFECHAMALNDLQSRLERSDTSEVKILPLAEKVQRLQLLKKKFPGVMLSTTLEPSHSLIDKVVHQYEENCVKLVELTACTSREQEIRCDKSTPQITFDHSGNIKVTKQSQVTECSIQGDIRLRSAFTRRSLAYELANVASFEVMEGWSQLLFDRVCQDPPAGYKHISVEQIMVADRKLWVKVSEETRSNVTAMTNGRKNVDLAIEKFSHHPDVQFHMLPLPVGQSSTAAGSNQRFQPYPAPKGSQPSKGKGGSKSDSKGAPGKGKIQIPDGCTIKYGEGNNKPICMKYNLGEYDRLQFICDCPVEHAAAQGNKMKVEQANKLYEFGVQVLLLCFELGILDNIWSLQQRLKPNTHDCCANAWPNALSMQPKMHKSSLKHKSRRLNMPDMLGELKRLVPSGQQTEMQQEVDQPDRPDANPKRARKMFKYGVQWDPAEFLEQAKQLKHPKDPQLALPLVLKEAMIHVLSNDPLDVAKHRLQVVLAVHRQAHECKERERAFKETMGPMVSSVLETKNLSLWKQLLETTQFSDMEVVNLVAGGIPLSGSHSKPPNFPDDWKPATVSAEELLSSAVWRRKALMGASSKTEFDGAQQDDLHAATMKEVDLGHLFGPYSEAEMTEFFGTDRWLYNPRFILYQGEERKVRAIDDCKRSGLNESFTTVFKLELYDVDTLACLLAALSDSLAKGVVKMDMDDESMCQVAVHPKVMNDNWLGRTLDLSRAYKQLAISPESRSSNVIGYWYKDRWLFFRSNVLPFGATAAVYSFNRVSRSLHHLLCKLLWCPCTCFYDDFPTVSPSSSASVLTKALTAILNLLGWDHAQVGAKALDFAADFNALGISVQLQQLHRGSFVLANKEGRIERICRMLEQVEHDGTISKSRAAEVQGHLNFAGGFYTSKALKFLVSSFSRLADLPKSMSSQDLTLLCRLARSMLGAMPPRRYDAHSFTDPYLIFTDGAWESERASAGAVVYNPCTSETRVFEVLVPDALVELWMKDVGDQIICQIEMFAYVTVRYKLHTQLLNKVGISWIDNDAARFAILKGTSDSFSLRAMCRVNQQIELESPSSIWYERVSSYSNPSDGPSRKLVAQTAALLGAIPDDAWAHTYLVASLRQQVDQSEDSQPRRVAFAERTQRMEALRLELRGIEISGELEPAHSLLDKTCKMFEDNSIKWLEPSTCISRSMEVQGTSKSRELTLEKGALILKQDEKATCPTDSEIKLHYAFTRRALALAFARVMTYQQHCAWETFLFESLHREVPPGYAKANLSQVVSCDKAAWARLATLNVPVREDANGRFPLGEALLQLRLDPAIALYLAPLAKPVQSHVAHGGNRATPYNSPAPKSGTGKGKGKTAGKGKAPPMPAELRGKYHKTAANEPICFAYNSAAGCSHSNTVKAGERCPKGMHVCAEPRCQQPHSLQQHK</sequence>
<name>A0A9P1GPT3_9DINO</name>
<dbReference type="GO" id="GO:0003677">
    <property type="term" value="F:DNA binding"/>
    <property type="evidence" value="ECO:0007669"/>
    <property type="project" value="InterPro"/>
</dbReference>
<reference evidence="4 5" key="2">
    <citation type="submission" date="2024-05" db="EMBL/GenBank/DDBJ databases">
        <authorList>
            <person name="Chen Y."/>
            <person name="Shah S."/>
            <person name="Dougan E. K."/>
            <person name="Thang M."/>
            <person name="Chan C."/>
        </authorList>
    </citation>
    <scope>NUCLEOTIDE SEQUENCE [LARGE SCALE GENOMIC DNA]</scope>
</reference>
<feature type="region of interest" description="Disordered" evidence="2">
    <location>
        <begin position="2499"/>
        <end position="2537"/>
    </location>
</feature>